<evidence type="ECO:0000313" key="1">
    <source>
        <dbReference type="EMBL" id="ALO80516.1"/>
    </source>
</evidence>
<dbReference type="EMBL" id="KT962247">
    <property type="protein sequence ID" value="ALO80516.1"/>
    <property type="molecule type" value="Genomic_DNA"/>
</dbReference>
<reference evidence="1 2" key="1">
    <citation type="submission" date="2015-10" db="EMBL/GenBank/DDBJ databases">
        <title>Large-scale maps of variable infection efficiencies in aquatic Bacteriodetes phage-host model systems.</title>
        <authorList>
            <person name="Holmfeldt K."/>
            <person name="Solonenko N."/>
            <person name="Howard-Varona C."/>
            <person name="Moreno M."/>
            <person name="Malmstrom R.R."/>
            <person name="Blow M.J."/>
            <person name="Sullivan M.B."/>
        </authorList>
    </citation>
    <scope>NUCLEOTIDE SEQUENCE [LARGE SCALE GENOMIC DNA]</scope>
</reference>
<proteinExistence type="predicted"/>
<accession>A0A0S2MX65</accession>
<gene>
    <name evidence="1" type="ORF">Phi17218_113</name>
</gene>
<evidence type="ECO:0000313" key="2">
    <source>
        <dbReference type="Proteomes" id="UP000226403"/>
    </source>
</evidence>
<organism evidence="1 2">
    <name type="scientific">Cellulophaga phage phi17:2_18</name>
    <dbReference type="NCBI Taxonomy" id="1747283"/>
    <lineage>
        <taxon>Viruses</taxon>
        <taxon>Duplodnaviria</taxon>
        <taxon>Heunggongvirae</taxon>
        <taxon>Uroviricota</taxon>
        <taxon>Caudoviricetes</taxon>
        <taxon>Lightbulbvirus</taxon>
        <taxon>Lightbulbvirus Cba172</taxon>
    </lineage>
</organism>
<protein>
    <submittedName>
        <fullName evidence="1">Uncharacterized protein</fullName>
    </submittedName>
</protein>
<name>A0A0S2MX65_9CAUD</name>
<sequence length="47" mass="5565">MIYWNIKTPKRLFASFIWNLSEYFEFGLGRYGPIVFGWMVGSNGNKK</sequence>
<dbReference type="Proteomes" id="UP000226403">
    <property type="component" value="Segment"/>
</dbReference>